<sequence length="128" mass="13667">MTQFDTITWGMPSEVRDLLGALEGILRGVTWTATLGGSAEVVGYALPSAEDVEAGPTTARRALYEVAEDAISAVEALGWLHAKAPEVVIGPEVHRTLLGRSPADAFLQVRFTISGRHAVDRPGEVTDR</sequence>
<dbReference type="Proteomes" id="UP001501251">
    <property type="component" value="Unassembled WGS sequence"/>
</dbReference>
<reference evidence="2" key="1">
    <citation type="journal article" date="2019" name="Int. J. Syst. Evol. Microbiol.">
        <title>The Global Catalogue of Microorganisms (GCM) 10K type strain sequencing project: providing services to taxonomists for standard genome sequencing and annotation.</title>
        <authorList>
            <consortium name="The Broad Institute Genomics Platform"/>
            <consortium name="The Broad Institute Genome Sequencing Center for Infectious Disease"/>
            <person name="Wu L."/>
            <person name="Ma J."/>
        </authorList>
    </citation>
    <scope>NUCLEOTIDE SEQUENCE [LARGE SCALE GENOMIC DNA]</scope>
    <source>
        <strain evidence="2">JCM 17388</strain>
    </source>
</reference>
<evidence type="ECO:0000313" key="1">
    <source>
        <dbReference type="EMBL" id="GAA4209001.1"/>
    </source>
</evidence>
<name>A0ABP8BKX8_9ACTN</name>
<comment type="caution">
    <text evidence="1">The sequence shown here is derived from an EMBL/GenBank/DDBJ whole genome shotgun (WGS) entry which is preliminary data.</text>
</comment>
<dbReference type="EMBL" id="BAABAQ010000020">
    <property type="protein sequence ID" value="GAA4209001.1"/>
    <property type="molecule type" value="Genomic_DNA"/>
</dbReference>
<keyword evidence="2" id="KW-1185">Reference proteome</keyword>
<organism evidence="1 2">
    <name type="scientific">Streptosporangium oxazolinicum</name>
    <dbReference type="NCBI Taxonomy" id="909287"/>
    <lineage>
        <taxon>Bacteria</taxon>
        <taxon>Bacillati</taxon>
        <taxon>Actinomycetota</taxon>
        <taxon>Actinomycetes</taxon>
        <taxon>Streptosporangiales</taxon>
        <taxon>Streptosporangiaceae</taxon>
        <taxon>Streptosporangium</taxon>
    </lineage>
</organism>
<evidence type="ECO:0000313" key="2">
    <source>
        <dbReference type="Proteomes" id="UP001501251"/>
    </source>
</evidence>
<dbReference type="RefSeq" id="WP_344923063.1">
    <property type="nucleotide sequence ID" value="NZ_BAABAQ010000020.1"/>
</dbReference>
<gene>
    <name evidence="1" type="ORF">GCM10022252_74880</name>
</gene>
<protein>
    <submittedName>
        <fullName evidence="1">Uncharacterized protein</fullName>
    </submittedName>
</protein>
<accession>A0ABP8BKX8</accession>
<proteinExistence type="predicted"/>